<protein>
    <submittedName>
        <fullName evidence="1">Uncharacterized protein</fullName>
    </submittedName>
</protein>
<sequence>MLESLYEKIFVFKEKERKSF</sequence>
<evidence type="ECO:0000313" key="1">
    <source>
        <dbReference type="EMBL" id="AAU07425.1"/>
    </source>
</evidence>
<dbReference type="KEGG" id="bga:BG0589"/>
<accession>A0A7I6GWJ2</accession>
<name>A0A7I6GWJ2_BORGP</name>
<evidence type="ECO:0000313" key="2">
    <source>
        <dbReference type="Proteomes" id="UP000002276"/>
    </source>
</evidence>
<dbReference type="AlphaFoldDB" id="A0A7I6GWJ2"/>
<dbReference type="EMBL" id="CP000013">
    <property type="protein sequence ID" value="AAU07425.1"/>
    <property type="molecule type" value="Genomic_DNA"/>
</dbReference>
<dbReference type="Proteomes" id="UP000002276">
    <property type="component" value="Chromosome"/>
</dbReference>
<proteinExistence type="predicted"/>
<reference evidence="1 2" key="1">
    <citation type="journal article" date="2004" name="Nucleic Acids Res.">
        <title>Comparative analysis of the Borrelia garinii genome.</title>
        <authorList>
            <person name="Glockner G."/>
            <person name="Lehmann R."/>
            <person name="Romualdi A."/>
            <person name="Pradella S."/>
            <person name="Schulte-Spechtel U."/>
            <person name="Schilhabel M."/>
            <person name="Wilske B."/>
            <person name="Suhnel J."/>
            <person name="Platzer M."/>
        </authorList>
    </citation>
    <scope>NUCLEOTIDE SEQUENCE [LARGE SCALE GENOMIC DNA]</scope>
    <source>
        <strain evidence="2">ATCC BAA-2496 / DSM 23469 / PBi</strain>
    </source>
</reference>
<gene>
    <name evidence="1" type="ordered locus">BG0589</name>
</gene>
<organism evidence="1 2">
    <name type="scientific">Borrelia garinii subsp. bavariensis (strain ATCC BAA-2496 / DSM 23469 / PBi)</name>
    <name type="common">Borreliella bavariensis</name>
    <dbReference type="NCBI Taxonomy" id="290434"/>
    <lineage>
        <taxon>Bacteria</taxon>
        <taxon>Pseudomonadati</taxon>
        <taxon>Spirochaetota</taxon>
        <taxon>Spirochaetia</taxon>
        <taxon>Spirochaetales</taxon>
        <taxon>Borreliaceae</taxon>
        <taxon>Borreliella</taxon>
    </lineage>
</organism>